<dbReference type="PROSITE" id="PS50878">
    <property type="entry name" value="RT_POL"/>
    <property type="match status" value="1"/>
</dbReference>
<dbReference type="VEuPathDB" id="FungiDB:FOXG_16109"/>
<dbReference type="VEuPathDB" id="FungiDB:FOXG_18332"/>
<protein>
    <recommendedName>
        <fullName evidence="4">Reverse transcriptase domain-containing protein</fullName>
    </recommendedName>
</protein>
<gene>
    <name evidence="5" type="ORF">BFJ68_g17437</name>
</gene>
<organism evidence="5 6">
    <name type="scientific">Fusarium oxysporum</name>
    <name type="common">Fusarium vascular wilt</name>
    <dbReference type="NCBI Taxonomy" id="5507"/>
    <lineage>
        <taxon>Eukaryota</taxon>
        <taxon>Fungi</taxon>
        <taxon>Dikarya</taxon>
        <taxon>Ascomycota</taxon>
        <taxon>Pezizomycotina</taxon>
        <taxon>Sordariomycetes</taxon>
        <taxon>Hypocreomycetidae</taxon>
        <taxon>Hypocreales</taxon>
        <taxon>Nectriaceae</taxon>
        <taxon>Fusarium</taxon>
        <taxon>Fusarium oxysporum species complex</taxon>
    </lineage>
</organism>
<feature type="signal peptide" evidence="3">
    <location>
        <begin position="1"/>
        <end position="19"/>
    </location>
</feature>
<sequence length="669" mass="74275">MYISAVLTLFALGFYHAAAASTSELEAIEPLFLEFSIQEVLTNTSWIPVVEPWASQYVSAVRDGRYGDAVWARYHIAGDVHDGIVGGTTNMTVLQSIEEDALSYKLNDPEDYAKAQALYTQTSDHDRHKDIIQTLSHIYNQDISHLEARVRYSTSCSRNFIALRSDCVQLLRHMSTREVAIGDEQGVASWGTCRLREIRSARGSVQGTSETPDNVSKHLDTIDESLSLVREEVRLQTARVELQVKAITDVATELRSFLDNLAARQLEKAVSQFFHALKSGNKDDKKLQGILDQLDRARNELRLRISVAQVGLLGNLQDGFAFGVLEQTNTRVNKVLGVNLALMDIVKNQALQQTGQTVDGTIAVDTDDVLAIGISAPDDTASMNSSNEARKTNAYGNVTLGQARIMTERISHAVETHGLLPTNHFGARKQRSAEQALMLLQEQIYAAWRGRWILSLVSFDVKGAYKGVCKQRLIQRLRARGIPEDLLRWIEAFCSDRTATIQINGHTSEMQSLPQAGLPQGSPLSPILFLFFNADLVQQHIDCYGGAIAFVDDFTAWVTGPTAESNRDGINEIIKKALDWERRSGATFEAEETAIIHFTRKAYKSDSEPFAIRGQLVRPKTQVKVLGMIMDAGLKYKEHIAQAATKAIHSHGGPGRGLRLKRMDARMQV</sequence>
<dbReference type="VEuPathDB" id="FungiDB:FOC1_g10000470"/>
<comment type="caution">
    <text evidence="5">The sequence shown here is derived from an EMBL/GenBank/DDBJ whole genome shotgun (WGS) entry which is preliminary data.</text>
</comment>
<keyword evidence="2" id="KW-0496">Mitochondrion</keyword>
<dbReference type="EMBL" id="MRCY01000558">
    <property type="protein sequence ID" value="RKK83541.1"/>
    <property type="molecule type" value="Genomic_DNA"/>
</dbReference>
<dbReference type="InterPro" id="IPR043502">
    <property type="entry name" value="DNA/RNA_pol_sf"/>
</dbReference>
<dbReference type="GO" id="GO:0005739">
    <property type="term" value="C:mitochondrion"/>
    <property type="evidence" value="ECO:0007669"/>
    <property type="project" value="UniProtKB-SubCell"/>
</dbReference>
<dbReference type="SUPFAM" id="SSF56672">
    <property type="entry name" value="DNA/RNA polymerases"/>
    <property type="match status" value="1"/>
</dbReference>
<dbReference type="PANTHER" id="PTHR33481:SF1">
    <property type="entry name" value="ENDONUCLEASE_EXONUCLEASE_PHOSPHATASE DOMAIN-CONTAINING PROTEIN-RELATED"/>
    <property type="match status" value="1"/>
</dbReference>
<dbReference type="VEuPathDB" id="FungiDB:HZS61_016971"/>
<evidence type="ECO:0000259" key="4">
    <source>
        <dbReference type="PROSITE" id="PS50878"/>
    </source>
</evidence>
<feature type="domain" description="Reverse transcriptase" evidence="4">
    <location>
        <begin position="387"/>
        <end position="630"/>
    </location>
</feature>
<proteinExistence type="predicted"/>
<dbReference type="InterPro" id="IPR000477">
    <property type="entry name" value="RT_dom"/>
</dbReference>
<dbReference type="VEuPathDB" id="FungiDB:FOZG_17298"/>
<dbReference type="VEuPathDB" id="FungiDB:FOC1_g10009482"/>
<evidence type="ECO:0000256" key="1">
    <source>
        <dbReference type="ARBA" id="ARBA00004173"/>
    </source>
</evidence>
<dbReference type="VEuPathDB" id="FungiDB:FOZG_17471"/>
<dbReference type="CDD" id="cd01650">
    <property type="entry name" value="RT_nLTR_like"/>
    <property type="match status" value="1"/>
</dbReference>
<keyword evidence="3" id="KW-0732">Signal</keyword>
<dbReference type="AlphaFoldDB" id="A0A420NTC1"/>
<name>A0A420NTC1_FUSOX</name>
<evidence type="ECO:0000256" key="2">
    <source>
        <dbReference type="ARBA" id="ARBA00023128"/>
    </source>
</evidence>
<evidence type="ECO:0000256" key="3">
    <source>
        <dbReference type="SAM" id="SignalP"/>
    </source>
</evidence>
<feature type="chain" id="PRO_5019306492" description="Reverse transcriptase domain-containing protein" evidence="3">
    <location>
        <begin position="20"/>
        <end position="669"/>
    </location>
</feature>
<dbReference type="VEuPathDB" id="FungiDB:FOC4_g10010699"/>
<dbReference type="VEuPathDB" id="FungiDB:FOIG_05447"/>
<evidence type="ECO:0000313" key="5">
    <source>
        <dbReference type="EMBL" id="RKK83541.1"/>
    </source>
</evidence>
<dbReference type="VEuPathDB" id="FungiDB:FOXG_21841"/>
<dbReference type="Pfam" id="PF00078">
    <property type="entry name" value="RVT_1"/>
    <property type="match status" value="1"/>
</dbReference>
<dbReference type="VEuPathDB" id="FungiDB:HZS61_005185"/>
<reference evidence="5 6" key="1">
    <citation type="journal article" date="2018" name="Sci. Rep.">
        <title>Characterisation of pathogen-specific regions and novel effector candidates in Fusarium oxysporum f. sp. cepae.</title>
        <authorList>
            <person name="Armitage A.D."/>
            <person name="Taylor A."/>
            <person name="Sobczyk M.K."/>
            <person name="Baxter L."/>
            <person name="Greenfield B.P."/>
            <person name="Bates H.J."/>
            <person name="Wilson F."/>
            <person name="Jackson A.C."/>
            <person name="Ott S."/>
            <person name="Harrison R.J."/>
            <person name="Clarkson J.P."/>
        </authorList>
    </citation>
    <scope>NUCLEOTIDE SEQUENCE [LARGE SCALE GENOMIC DNA]</scope>
    <source>
        <strain evidence="5 6">Fo_A28</strain>
    </source>
</reference>
<evidence type="ECO:0000313" key="6">
    <source>
        <dbReference type="Proteomes" id="UP000285860"/>
    </source>
</evidence>
<dbReference type="VEuPathDB" id="FungiDB:FOMG_07667"/>
<dbReference type="Proteomes" id="UP000285860">
    <property type="component" value="Unassembled WGS sequence"/>
</dbReference>
<comment type="subcellular location">
    <subcellularLocation>
        <location evidence="1">Mitochondrion</location>
    </subcellularLocation>
</comment>
<dbReference type="PANTHER" id="PTHR33481">
    <property type="entry name" value="REVERSE TRANSCRIPTASE"/>
    <property type="match status" value="1"/>
</dbReference>
<accession>A0A420NTC1</accession>